<evidence type="ECO:0000256" key="5">
    <source>
        <dbReference type="ARBA" id="ARBA00022597"/>
    </source>
</evidence>
<dbReference type="STRING" id="1184151.AW736_10575"/>
<keyword evidence="7 10" id="KW-1133">Transmembrane helix</keyword>
<dbReference type="GO" id="GO:0022857">
    <property type="term" value="F:transmembrane transporter activity"/>
    <property type="evidence" value="ECO:0007669"/>
    <property type="project" value="InterPro"/>
</dbReference>
<dbReference type="InterPro" id="IPR020846">
    <property type="entry name" value="MFS_dom"/>
</dbReference>
<feature type="transmembrane region" description="Helical" evidence="10">
    <location>
        <begin position="173"/>
        <end position="192"/>
    </location>
</feature>
<feature type="transmembrane region" description="Helical" evidence="10">
    <location>
        <begin position="352"/>
        <end position="380"/>
    </location>
</feature>
<evidence type="ECO:0000256" key="9">
    <source>
        <dbReference type="RuleBase" id="RU003346"/>
    </source>
</evidence>
<dbReference type="PRINTS" id="PR00171">
    <property type="entry name" value="SUGRTRNSPORT"/>
</dbReference>
<dbReference type="InterPro" id="IPR050820">
    <property type="entry name" value="MFS_Sugar_Transporter"/>
</dbReference>
<comment type="caution">
    <text evidence="12">The sequence shown here is derived from an EMBL/GenBank/DDBJ whole genome shotgun (WGS) entry which is preliminary data.</text>
</comment>
<evidence type="ECO:0000313" key="13">
    <source>
        <dbReference type="Proteomes" id="UP000078486"/>
    </source>
</evidence>
<keyword evidence="13" id="KW-1185">Reference proteome</keyword>
<feature type="transmembrane region" description="Helical" evidence="10">
    <location>
        <begin position="131"/>
        <end position="153"/>
    </location>
</feature>
<dbReference type="PANTHER" id="PTHR48023:SF4">
    <property type="entry name" value="D-XYLOSE-PROTON SYMPORTER-LIKE 2"/>
    <property type="match status" value="1"/>
</dbReference>
<feature type="transmembrane region" description="Helical" evidence="10">
    <location>
        <begin position="392"/>
        <end position="411"/>
    </location>
</feature>
<feature type="domain" description="Major facilitator superfamily (MFS) profile" evidence="11">
    <location>
        <begin position="7"/>
        <end position="446"/>
    </location>
</feature>
<name>A0A178IKQ7_9BACT</name>
<feature type="transmembrane region" description="Helical" evidence="10">
    <location>
        <begin position="417"/>
        <end position="439"/>
    </location>
</feature>
<keyword evidence="6 10" id="KW-0812">Transmembrane</keyword>
<feature type="transmembrane region" description="Helical" evidence="10">
    <location>
        <begin position="98"/>
        <end position="119"/>
    </location>
</feature>
<dbReference type="PROSITE" id="PS00217">
    <property type="entry name" value="SUGAR_TRANSPORT_2"/>
    <property type="match status" value="1"/>
</dbReference>
<accession>A0A178IKQ7</accession>
<dbReference type="Gene3D" id="1.20.1250.20">
    <property type="entry name" value="MFS general substrate transporter like domains"/>
    <property type="match status" value="2"/>
</dbReference>
<feature type="transmembrane region" description="Helical" evidence="10">
    <location>
        <begin position="43"/>
        <end position="65"/>
    </location>
</feature>
<evidence type="ECO:0000256" key="2">
    <source>
        <dbReference type="ARBA" id="ARBA00010992"/>
    </source>
</evidence>
<dbReference type="Pfam" id="PF00083">
    <property type="entry name" value="Sugar_tr"/>
    <property type="match status" value="1"/>
</dbReference>
<dbReference type="EMBL" id="LRRQ01000076">
    <property type="protein sequence ID" value="OAM89769.1"/>
    <property type="molecule type" value="Genomic_DNA"/>
</dbReference>
<feature type="transmembrane region" description="Helical" evidence="10">
    <location>
        <begin position="319"/>
        <end position="340"/>
    </location>
</feature>
<keyword evidence="5" id="KW-0762">Sugar transport</keyword>
<feature type="transmembrane region" description="Helical" evidence="10">
    <location>
        <begin position="72"/>
        <end position="92"/>
    </location>
</feature>
<dbReference type="NCBIfam" id="TIGR00879">
    <property type="entry name" value="SP"/>
    <property type="match status" value="1"/>
</dbReference>
<organism evidence="12 13">
    <name type="scientific">Termitidicoccus mucosus</name>
    <dbReference type="NCBI Taxonomy" id="1184151"/>
    <lineage>
        <taxon>Bacteria</taxon>
        <taxon>Pseudomonadati</taxon>
        <taxon>Verrucomicrobiota</taxon>
        <taxon>Opitutia</taxon>
        <taxon>Opitutales</taxon>
        <taxon>Opitutaceae</taxon>
        <taxon>Termitidicoccus</taxon>
    </lineage>
</organism>
<dbReference type="InterPro" id="IPR003663">
    <property type="entry name" value="Sugar/inositol_transpt"/>
</dbReference>
<dbReference type="PANTHER" id="PTHR48023">
    <property type="entry name" value="D-XYLOSE-PROTON SYMPORTER-LIKE 2"/>
    <property type="match status" value="1"/>
</dbReference>
<evidence type="ECO:0000256" key="10">
    <source>
        <dbReference type="SAM" id="Phobius"/>
    </source>
</evidence>
<evidence type="ECO:0000259" key="11">
    <source>
        <dbReference type="PROSITE" id="PS50850"/>
    </source>
</evidence>
<keyword evidence="3 9" id="KW-0813">Transport</keyword>
<dbReference type="RefSeq" id="WP_068770232.1">
    <property type="nucleotide sequence ID" value="NZ_CP109796.1"/>
</dbReference>
<feature type="transmembrane region" description="Helical" evidence="10">
    <location>
        <begin position="294"/>
        <end position="312"/>
    </location>
</feature>
<dbReference type="AlphaFoldDB" id="A0A178IKQ7"/>
<evidence type="ECO:0000256" key="7">
    <source>
        <dbReference type="ARBA" id="ARBA00022989"/>
    </source>
</evidence>
<sequence>MLRLLPLVLTATLGGFLFGFDSGVINGTVESLQRAFHSDSVGTGFNVASMLLGCALGALLAGALADRHGRKPVLLATAAAFIVSAWGSGAVATAAPFVFYRVLGGLAVGAASVICPAYIGEIAPPRARGRLIALQQFMIVLGLFASFLNNWLIARAAGSPDAVLWLGHAAWRWMFWAELAPALLFLLALFAIPESPRFLAAAGRHAQAAAVFRRIAPGDDPAESIRRVVESVTHRPRLLDLLDPVTRRPRKLVLVGAALAALQQLSGINVVFYYGATLWQAAGFSTDDALLTNVITGAVNILSTVAAIALVDRAGRRPLLLAGSAGMTLTLGTLALLFAANTTAGGLSLGPVAGPAALVVANLFVVCFGVTWGPIVWTLLGEMFPTQFRGAALSLAGLSLWLVNFAVTMTFPVMLSALGLGLTYGLYTAAAALSLRFVWKHIAETKGRSLEDMRPAN</sequence>
<dbReference type="FunFam" id="1.20.1250.20:FF:000122">
    <property type="entry name" value="D-xylose transporter XylE"/>
    <property type="match status" value="1"/>
</dbReference>
<comment type="similarity">
    <text evidence="2 9">Belongs to the major facilitator superfamily. Sugar transporter (TC 2.A.1.1) family.</text>
</comment>
<dbReference type="SUPFAM" id="SSF103473">
    <property type="entry name" value="MFS general substrate transporter"/>
    <property type="match status" value="1"/>
</dbReference>
<reference evidence="12 13" key="1">
    <citation type="submission" date="2016-01" db="EMBL/GenBank/DDBJ databases">
        <title>High potential of lignocellulose degradation of a new Verrucomicrobia species.</title>
        <authorList>
            <person name="Wang Y."/>
            <person name="Shi Y."/>
            <person name="Qiu Z."/>
            <person name="Liu S."/>
            <person name="Yang H."/>
        </authorList>
    </citation>
    <scope>NUCLEOTIDE SEQUENCE [LARGE SCALE GENOMIC DNA]</scope>
    <source>
        <strain evidence="12 13">TSB47</strain>
    </source>
</reference>
<protein>
    <submittedName>
        <fullName evidence="12">MFS transporter</fullName>
    </submittedName>
</protein>
<gene>
    <name evidence="12" type="ORF">AW736_10575</name>
</gene>
<evidence type="ECO:0000256" key="4">
    <source>
        <dbReference type="ARBA" id="ARBA00022475"/>
    </source>
</evidence>
<dbReference type="InterPro" id="IPR005829">
    <property type="entry name" value="Sugar_transporter_CS"/>
</dbReference>
<feature type="transmembrane region" description="Helical" evidence="10">
    <location>
        <begin position="252"/>
        <end position="274"/>
    </location>
</feature>
<evidence type="ECO:0000256" key="6">
    <source>
        <dbReference type="ARBA" id="ARBA00022692"/>
    </source>
</evidence>
<dbReference type="GO" id="GO:0005886">
    <property type="term" value="C:plasma membrane"/>
    <property type="evidence" value="ECO:0007669"/>
    <property type="project" value="UniProtKB-SubCell"/>
</dbReference>
<evidence type="ECO:0000256" key="8">
    <source>
        <dbReference type="ARBA" id="ARBA00023136"/>
    </source>
</evidence>
<dbReference type="InterPro" id="IPR005828">
    <property type="entry name" value="MFS_sugar_transport-like"/>
</dbReference>
<evidence type="ECO:0000313" key="12">
    <source>
        <dbReference type="EMBL" id="OAM89769.1"/>
    </source>
</evidence>
<dbReference type="Proteomes" id="UP000078486">
    <property type="component" value="Unassembled WGS sequence"/>
</dbReference>
<evidence type="ECO:0000256" key="1">
    <source>
        <dbReference type="ARBA" id="ARBA00004651"/>
    </source>
</evidence>
<evidence type="ECO:0000256" key="3">
    <source>
        <dbReference type="ARBA" id="ARBA00022448"/>
    </source>
</evidence>
<dbReference type="InterPro" id="IPR036259">
    <property type="entry name" value="MFS_trans_sf"/>
</dbReference>
<proteinExistence type="inferred from homology"/>
<dbReference type="PROSITE" id="PS00216">
    <property type="entry name" value="SUGAR_TRANSPORT_1"/>
    <property type="match status" value="1"/>
</dbReference>
<comment type="subcellular location">
    <subcellularLocation>
        <location evidence="1">Cell membrane</location>
        <topology evidence="1">Multi-pass membrane protein</topology>
    </subcellularLocation>
</comment>
<dbReference type="OrthoDB" id="9783823at2"/>
<dbReference type="PROSITE" id="PS50850">
    <property type="entry name" value="MFS"/>
    <property type="match status" value="1"/>
</dbReference>
<keyword evidence="4" id="KW-1003">Cell membrane</keyword>
<keyword evidence="8 10" id="KW-0472">Membrane</keyword>